<dbReference type="KEGG" id="sla:SERLADRAFT_412082"/>
<organism>
    <name type="scientific">Serpula lacrymans var. lacrymans (strain S7.9)</name>
    <name type="common">Dry rot fungus</name>
    <dbReference type="NCBI Taxonomy" id="578457"/>
    <lineage>
        <taxon>Eukaryota</taxon>
        <taxon>Fungi</taxon>
        <taxon>Dikarya</taxon>
        <taxon>Basidiomycota</taxon>
        <taxon>Agaricomycotina</taxon>
        <taxon>Agaricomycetes</taxon>
        <taxon>Agaricomycetidae</taxon>
        <taxon>Boletales</taxon>
        <taxon>Coniophorineae</taxon>
        <taxon>Serpulaceae</taxon>
        <taxon>Serpula</taxon>
    </lineage>
</organism>
<name>F8PDS0_SERL9</name>
<feature type="compositionally biased region" description="Acidic residues" evidence="1">
    <location>
        <begin position="27"/>
        <end position="36"/>
    </location>
</feature>
<dbReference type="GeneID" id="18813008"/>
<reference evidence="2" key="1">
    <citation type="submission" date="2011-04" db="EMBL/GenBank/DDBJ databases">
        <title>Evolution of plant cell wall degrading machinery underlies the functional diversity of forest fungi.</title>
        <authorList>
            <consortium name="US DOE Joint Genome Institute (JGI-PGF)"/>
            <person name="Eastwood D.C."/>
            <person name="Floudas D."/>
            <person name="Binder M."/>
            <person name="Majcherczyk A."/>
            <person name="Schneider P."/>
            <person name="Aerts A."/>
            <person name="Asiegbu F.O."/>
            <person name="Baker S.E."/>
            <person name="Barry K."/>
            <person name="Bendiksby M."/>
            <person name="Blumentritt M."/>
            <person name="Coutinho P.M."/>
            <person name="Cullen D."/>
            <person name="Cullen D."/>
            <person name="Gathman A."/>
            <person name="Goodell B."/>
            <person name="Henrissat B."/>
            <person name="Ihrmark K."/>
            <person name="Kauserud H."/>
            <person name="Kohler A."/>
            <person name="LaButti K."/>
            <person name="Lapidus A."/>
            <person name="Lavin J.L."/>
            <person name="Lee Y.-H."/>
            <person name="Lindquist E."/>
            <person name="Lilly W."/>
            <person name="Lucas S."/>
            <person name="Morin E."/>
            <person name="Murat C."/>
            <person name="Oguiza J.A."/>
            <person name="Park J."/>
            <person name="Pisabarro A.G."/>
            <person name="Riley R."/>
            <person name="Rosling A."/>
            <person name="Salamov A."/>
            <person name="Schmidt O."/>
            <person name="Schmutz J."/>
            <person name="Skrede I."/>
            <person name="Stenlid J."/>
            <person name="Wiebenga A."/>
            <person name="Xie X."/>
            <person name="Kues U."/>
            <person name="Hibbett D.S."/>
            <person name="Hoffmeister D."/>
            <person name="Hogberg N."/>
            <person name="Martin F."/>
            <person name="Grigoriev I.V."/>
            <person name="Watkinson S.C."/>
        </authorList>
    </citation>
    <scope>NUCLEOTIDE SEQUENCE</scope>
    <source>
        <strain evidence="2">S7.9</strain>
    </source>
</reference>
<dbReference type="RefSeq" id="XP_007324543.1">
    <property type="nucleotide sequence ID" value="XM_007324481.1"/>
</dbReference>
<dbReference type="Proteomes" id="UP000008064">
    <property type="component" value="Unassembled WGS sequence"/>
</dbReference>
<dbReference type="AlphaFoldDB" id="F8PDS0"/>
<evidence type="ECO:0000256" key="1">
    <source>
        <dbReference type="SAM" id="MobiDB-lite"/>
    </source>
</evidence>
<evidence type="ECO:0000313" key="2">
    <source>
        <dbReference type="EMBL" id="EGO18890.1"/>
    </source>
</evidence>
<sequence length="105" mass="11454">MQYAYDVSADKIAIPGSSLGRAMDPETNGEESEAEDDDDDILFVLMVCIDVAPRSRAMSAMHIFAQDLQVSGLHGVGLLSHKDVLFLQSGWQTLHMGWGGSSIWI</sequence>
<dbReference type="HOGENOM" id="CLU_2238237_0_0_1"/>
<dbReference type="EMBL" id="GL945446">
    <property type="protein sequence ID" value="EGO18890.1"/>
    <property type="molecule type" value="Genomic_DNA"/>
</dbReference>
<gene>
    <name evidence="2" type="ORF">SERLADRAFT_412082</name>
</gene>
<proteinExistence type="predicted"/>
<protein>
    <submittedName>
        <fullName evidence="2">Uncharacterized protein</fullName>
    </submittedName>
</protein>
<accession>F8PDS0</accession>
<feature type="region of interest" description="Disordered" evidence="1">
    <location>
        <begin position="16"/>
        <end position="36"/>
    </location>
</feature>